<dbReference type="PRINTS" id="PR00116">
    <property type="entry name" value="ARGINASE"/>
</dbReference>
<dbReference type="PANTHER" id="PTHR11358">
    <property type="entry name" value="ARGINASE/AGMATINASE"/>
    <property type="match status" value="1"/>
</dbReference>
<keyword evidence="3 5" id="KW-0369">Histidine metabolism</keyword>
<comment type="function">
    <text evidence="5">Catalyzes the conversion of N-formimidoyl-L-glutamate to L-glutamate and formamide.</text>
</comment>
<dbReference type="Pfam" id="PF00491">
    <property type="entry name" value="Arginase"/>
    <property type="match status" value="1"/>
</dbReference>
<evidence type="ECO:0000256" key="4">
    <source>
        <dbReference type="ARBA" id="ARBA00023211"/>
    </source>
</evidence>
<feature type="binding site" evidence="7">
    <location>
        <position position="208"/>
    </location>
    <ligand>
        <name>Mn(2+)</name>
        <dbReference type="ChEBI" id="CHEBI:29035"/>
        <label>1</label>
    </ligand>
</feature>
<feature type="binding site" evidence="5">
    <location>
        <position position="303"/>
    </location>
    <ligand>
        <name>Mn(2+)</name>
        <dbReference type="ChEBI" id="CHEBI:29035"/>
        <label>2</label>
    </ligand>
</feature>
<dbReference type="EMBL" id="CP044399">
    <property type="protein sequence ID" value="QFI38053.1"/>
    <property type="molecule type" value="Genomic_DNA"/>
</dbReference>
<dbReference type="PROSITE" id="PS51409">
    <property type="entry name" value="ARGINASE_2"/>
    <property type="match status" value="1"/>
</dbReference>
<comment type="cofactor">
    <cofactor evidence="5 7">
        <name>Mn(2+)</name>
        <dbReference type="ChEBI" id="CHEBI:29035"/>
    </cofactor>
    <text evidence="5 7">Binds 2 manganese ions per subunit.</text>
</comment>
<dbReference type="PROSITE" id="PS01053">
    <property type="entry name" value="ARGINASE_1"/>
    <property type="match status" value="1"/>
</dbReference>
<feature type="binding site" evidence="5 7">
    <location>
        <position position="172"/>
    </location>
    <ligand>
        <name>Mn(2+)</name>
        <dbReference type="ChEBI" id="CHEBI:29035"/>
        <label>1</label>
    </ligand>
</feature>
<dbReference type="InterPro" id="IPR023696">
    <property type="entry name" value="Ureohydrolase_dom_sf"/>
</dbReference>
<evidence type="ECO:0000256" key="8">
    <source>
        <dbReference type="PROSITE-ProRule" id="PRU00742"/>
    </source>
</evidence>
<sequence>MTKAVNPQTQTTVANPAANSHEPNSHAPTSADIWQGRIDAEDGEAGMRFHQKVKRINNENPLHEQLTNQAGVVLLGFACDEGVKRNKGRVGAVQAPDVIRKALANMAWHHGNPAAMTTNENTNESTNTSTFIDGGNIYCNDTDLARSQQELASHVEVALNNQSKVIVLGGGHEIAWGTFQGLAQHFQRSNISSDANKPKIGIINFDAHFDLRTYSTDDKAFPTSSGTPFNQIAKHCQQLGWEFNYACLGVSRASNTQALFTLADELGVHYREDHQLASYLLAERIVELTTFIDKVDYLYLTIDIDVFSACTAPGVSAPAARGISLESVEALLQPIFNAKNDVGKAKLLVADLAEYNPNFDIDNQTARLAARLTWDISRAMLSN</sequence>
<feature type="binding site" evidence="5 7">
    <location>
        <position position="206"/>
    </location>
    <ligand>
        <name>Mn(2+)</name>
        <dbReference type="ChEBI" id="CHEBI:29035"/>
        <label>1</label>
    </ligand>
</feature>
<evidence type="ECO:0000256" key="6">
    <source>
        <dbReference type="NCBIfam" id="TIGR01227"/>
    </source>
</evidence>
<evidence type="ECO:0000313" key="11">
    <source>
        <dbReference type="EMBL" id="QFI38053.1"/>
    </source>
</evidence>
<proteinExistence type="inferred from homology"/>
<name>A0A5J6WJ47_MORMI</name>
<gene>
    <name evidence="5" type="primary">hutG</name>
    <name evidence="11" type="ORF">FR932_09420</name>
</gene>
<keyword evidence="12" id="KW-1185">Reference proteome</keyword>
<dbReference type="CDD" id="cd09988">
    <property type="entry name" value="Formimidoylglutamase"/>
    <property type="match status" value="1"/>
</dbReference>
<dbReference type="EC" id="3.5.3.8" evidence="5 6"/>
<dbReference type="GO" id="GO:0033389">
    <property type="term" value="P:putrescine biosynthetic process from arginine, via agmatine"/>
    <property type="evidence" value="ECO:0007669"/>
    <property type="project" value="TreeGrafter"/>
</dbReference>
<evidence type="ECO:0000313" key="12">
    <source>
        <dbReference type="Proteomes" id="UP000327424"/>
    </source>
</evidence>
<dbReference type="GO" id="GO:0050415">
    <property type="term" value="F:formimidoylglutamase activity"/>
    <property type="evidence" value="ECO:0007669"/>
    <property type="project" value="UniProtKB-UniRule"/>
</dbReference>
<dbReference type="GO" id="GO:0019557">
    <property type="term" value="P:L-histidine catabolic process to glutamate and formate"/>
    <property type="evidence" value="ECO:0007669"/>
    <property type="project" value="UniProtKB-UniPathway"/>
</dbReference>
<reference evidence="11 12" key="1">
    <citation type="submission" date="2019-09" db="EMBL/GenBank/DDBJ databases">
        <title>Hybrid Assembly of the complete Genome of the Deep-Sea Bacterium Moritella marina from long Nanopore and Illumina reads.</title>
        <authorList>
            <person name="Magin S."/>
            <person name="Georgoulis A."/>
            <person name="Papadimitriou K."/>
            <person name="Iliakis G."/>
            <person name="Vorgias C.E."/>
        </authorList>
    </citation>
    <scope>NUCLEOTIDE SEQUENCE [LARGE SCALE GENOMIC DNA]</scope>
    <source>
        <strain evidence="11 12">MP-1</strain>
    </source>
</reference>
<comment type="similarity">
    <text evidence="5 8 9">Belongs to the arginase family.</text>
</comment>
<evidence type="ECO:0000256" key="9">
    <source>
        <dbReference type="RuleBase" id="RU003684"/>
    </source>
</evidence>
<comment type="catalytic activity">
    <reaction evidence="5">
        <text>N-formimidoyl-L-glutamate + H2O = formamide + L-glutamate</text>
        <dbReference type="Rhea" id="RHEA:22492"/>
        <dbReference type="ChEBI" id="CHEBI:15377"/>
        <dbReference type="ChEBI" id="CHEBI:16397"/>
        <dbReference type="ChEBI" id="CHEBI:29985"/>
        <dbReference type="ChEBI" id="CHEBI:58928"/>
        <dbReference type="EC" id="3.5.3.8"/>
    </reaction>
</comment>
<dbReference type="GO" id="GO:0008783">
    <property type="term" value="F:agmatinase activity"/>
    <property type="evidence" value="ECO:0007669"/>
    <property type="project" value="TreeGrafter"/>
</dbReference>
<organism evidence="11 12">
    <name type="scientific">Moritella marina ATCC 15381</name>
    <dbReference type="NCBI Taxonomy" id="1202962"/>
    <lineage>
        <taxon>Bacteria</taxon>
        <taxon>Pseudomonadati</taxon>
        <taxon>Pseudomonadota</taxon>
        <taxon>Gammaproteobacteria</taxon>
        <taxon>Alteromonadales</taxon>
        <taxon>Moritellaceae</taxon>
        <taxon>Moritella</taxon>
    </lineage>
</organism>
<feature type="binding site" evidence="7">
    <location>
        <position position="305"/>
    </location>
    <ligand>
        <name>Mn(2+)</name>
        <dbReference type="ChEBI" id="CHEBI:29035"/>
        <label>1</label>
    </ligand>
</feature>
<dbReference type="PANTHER" id="PTHR11358:SF35">
    <property type="entry name" value="FORMIMIDOYLGLUTAMASE"/>
    <property type="match status" value="1"/>
</dbReference>
<evidence type="ECO:0000256" key="10">
    <source>
        <dbReference type="SAM" id="MobiDB-lite"/>
    </source>
</evidence>
<feature type="binding site" evidence="5">
    <location>
        <position position="305"/>
    </location>
    <ligand>
        <name>Mn(2+)</name>
        <dbReference type="ChEBI" id="CHEBI:29035"/>
        <label>2</label>
    </ligand>
</feature>
<dbReference type="OrthoDB" id="9789727at2"/>
<accession>A0A5J6WJ47</accession>
<evidence type="ECO:0000256" key="1">
    <source>
        <dbReference type="ARBA" id="ARBA00022723"/>
    </source>
</evidence>
<dbReference type="Proteomes" id="UP000327424">
    <property type="component" value="Chromosome"/>
</dbReference>
<dbReference type="InterPro" id="IPR005923">
    <property type="entry name" value="HutG"/>
</dbReference>
<feature type="binding site" evidence="5">
    <location>
        <position position="208"/>
    </location>
    <ligand>
        <name>Mn(2+)</name>
        <dbReference type="ChEBI" id="CHEBI:29035"/>
        <label>2</label>
    </ligand>
</feature>
<keyword evidence="1 5" id="KW-0479">Metal-binding</keyword>
<evidence type="ECO:0000256" key="2">
    <source>
        <dbReference type="ARBA" id="ARBA00022801"/>
    </source>
</evidence>
<dbReference type="GO" id="GO:0030145">
    <property type="term" value="F:manganese ion binding"/>
    <property type="evidence" value="ECO:0007669"/>
    <property type="project" value="UniProtKB-UniRule"/>
</dbReference>
<dbReference type="Gene3D" id="3.40.800.10">
    <property type="entry name" value="Ureohydrolase domain"/>
    <property type="match status" value="1"/>
</dbReference>
<dbReference type="AlphaFoldDB" id="A0A5J6WJ47"/>
<dbReference type="GO" id="GO:0019556">
    <property type="term" value="P:L-histidine catabolic process to glutamate and formamide"/>
    <property type="evidence" value="ECO:0007669"/>
    <property type="project" value="UniProtKB-UniRule"/>
</dbReference>
<keyword evidence="2 5" id="KW-0378">Hydrolase</keyword>
<dbReference type="PIRSF" id="PIRSF036979">
    <property type="entry name" value="Arginase"/>
    <property type="match status" value="1"/>
</dbReference>
<feature type="binding site" evidence="5 7">
    <location>
        <position position="303"/>
    </location>
    <ligand>
        <name>Mn(2+)</name>
        <dbReference type="ChEBI" id="CHEBI:29035"/>
        <label>1</label>
    </ligand>
</feature>
<dbReference type="SUPFAM" id="SSF52768">
    <property type="entry name" value="Arginase/deacetylase"/>
    <property type="match status" value="1"/>
</dbReference>
<feature type="binding site" evidence="5">
    <location>
        <position position="206"/>
    </location>
    <ligand>
        <name>Mn(2+)</name>
        <dbReference type="ChEBI" id="CHEBI:29035"/>
        <label>2</label>
    </ligand>
</feature>
<feature type="compositionally biased region" description="Polar residues" evidence="10">
    <location>
        <begin position="1"/>
        <end position="28"/>
    </location>
</feature>
<keyword evidence="4 5" id="KW-0464">Manganese</keyword>
<evidence type="ECO:0000256" key="5">
    <source>
        <dbReference type="HAMAP-Rule" id="MF_00737"/>
    </source>
</evidence>
<dbReference type="InterPro" id="IPR020855">
    <property type="entry name" value="Ureohydrolase_Mn_BS"/>
</dbReference>
<dbReference type="HAMAP" id="MF_00737">
    <property type="entry name" value="Formimidoylglutam"/>
    <property type="match status" value="1"/>
</dbReference>
<evidence type="ECO:0000256" key="3">
    <source>
        <dbReference type="ARBA" id="ARBA00022808"/>
    </source>
</evidence>
<protein>
    <recommendedName>
        <fullName evidence="5 6">Formimidoylglutamase</fullName>
        <ecNumber evidence="5 6">3.5.3.8</ecNumber>
    </recommendedName>
    <alternativeName>
        <fullName evidence="5">Formiminoglutamase</fullName>
    </alternativeName>
    <alternativeName>
        <fullName evidence="5">Formiminoglutamate hydrolase</fullName>
    </alternativeName>
</protein>
<feature type="region of interest" description="Disordered" evidence="10">
    <location>
        <begin position="1"/>
        <end position="32"/>
    </location>
</feature>
<feature type="binding site" evidence="5 7">
    <location>
        <position position="210"/>
    </location>
    <ligand>
        <name>Mn(2+)</name>
        <dbReference type="ChEBI" id="CHEBI:29035"/>
        <label>1</label>
    </ligand>
</feature>
<dbReference type="KEGG" id="mmaa:FR932_09420"/>
<evidence type="ECO:0000256" key="7">
    <source>
        <dbReference type="PIRSR" id="PIRSR036979-1"/>
    </source>
</evidence>
<comment type="pathway">
    <text evidence="5">Amino-acid degradation; L-histidine degradation into L-glutamate; L-glutamate from N-formimidoyl-L-glutamate (hydrolase route): step 1/1.</text>
</comment>
<dbReference type="RefSeq" id="WP_019441772.1">
    <property type="nucleotide sequence ID" value="NZ_ALOE01000022.1"/>
</dbReference>
<dbReference type="UniPathway" id="UPA00379">
    <property type="reaction ID" value="UER00552"/>
</dbReference>
<dbReference type="InterPro" id="IPR006035">
    <property type="entry name" value="Ureohydrolase"/>
</dbReference>
<dbReference type="NCBIfam" id="TIGR01227">
    <property type="entry name" value="hutG"/>
    <property type="match status" value="1"/>
</dbReference>